<organism evidence="1 2">
    <name type="scientific">Halospeciosus flavus</name>
    <dbReference type="NCBI Taxonomy" id="3032283"/>
    <lineage>
        <taxon>Archaea</taxon>
        <taxon>Methanobacteriati</taxon>
        <taxon>Methanobacteriota</taxon>
        <taxon>Stenosarchaea group</taxon>
        <taxon>Halobacteria</taxon>
        <taxon>Halobacteriales</taxon>
        <taxon>Halobacteriaceae</taxon>
        <taxon>Halospeciosus</taxon>
    </lineage>
</organism>
<name>A0ABD5Z416_9EURY</name>
<reference evidence="1 2" key="1">
    <citation type="journal article" date="2019" name="Int. J. Syst. Evol. Microbiol.">
        <title>The Global Catalogue of Microorganisms (GCM) 10K type strain sequencing project: providing services to taxonomists for standard genome sequencing and annotation.</title>
        <authorList>
            <consortium name="The Broad Institute Genomics Platform"/>
            <consortium name="The Broad Institute Genome Sequencing Center for Infectious Disease"/>
            <person name="Wu L."/>
            <person name="Ma J."/>
        </authorList>
    </citation>
    <scope>NUCLEOTIDE SEQUENCE [LARGE SCALE GENOMIC DNA]</scope>
    <source>
        <strain evidence="1 2">XZGYJ-43</strain>
    </source>
</reference>
<evidence type="ECO:0000313" key="1">
    <source>
        <dbReference type="EMBL" id="MFC7199748.1"/>
    </source>
</evidence>
<dbReference type="RefSeq" id="WP_279529673.1">
    <property type="nucleotide sequence ID" value="NZ_CP122312.1"/>
</dbReference>
<dbReference type="EMBL" id="JBHTAR010000011">
    <property type="protein sequence ID" value="MFC7199748.1"/>
    <property type="molecule type" value="Genomic_DNA"/>
</dbReference>
<accession>A0ABD5Z416</accession>
<comment type="caution">
    <text evidence="1">The sequence shown here is derived from an EMBL/GenBank/DDBJ whole genome shotgun (WGS) entry which is preliminary data.</text>
</comment>
<proteinExistence type="predicted"/>
<keyword evidence="2" id="KW-1185">Reference proteome</keyword>
<evidence type="ECO:0000313" key="2">
    <source>
        <dbReference type="Proteomes" id="UP001596447"/>
    </source>
</evidence>
<dbReference type="Proteomes" id="UP001596447">
    <property type="component" value="Unassembled WGS sequence"/>
</dbReference>
<protein>
    <submittedName>
        <fullName evidence="1">Uncharacterized protein</fullName>
    </submittedName>
</protein>
<sequence>MEILDTEALVRTYAPQTEEYRQDPMRAVEDYRRVQEFAAEHPDAGRTRVGNALDLPPSRVRTWLNGGMPDCVRGLHVAQDHGWVPLSETDDVFVGGLNVLVAWIFSGGSISVENFSPSFTVDGPTARIRLESALETAGVEYRVVHEDESGRATEFRIGEGETVLGRTLAALGAPVGEKNVDTDLSLPEYLDDASTAVREEFVTVYLQNRLSQDQGRTEARFREERPDAYCEALGGLLDAVLDVEVTVSKQNIFLSRWPDCVPRSSGV</sequence>
<dbReference type="AlphaFoldDB" id="A0ABD5Z416"/>
<gene>
    <name evidence="1" type="ORF">ACFQJ9_10065</name>
</gene>